<dbReference type="Proteomes" id="UP000007879">
    <property type="component" value="Unassembled WGS sequence"/>
</dbReference>
<dbReference type="EnsemblMetazoa" id="XM_003389261.3">
    <property type="protein sequence ID" value="XP_003389309.1"/>
    <property type="gene ID" value="LOC100634659"/>
</dbReference>
<accession>A0A1X7U0G6</accession>
<dbReference type="eggNOG" id="KOG3728">
    <property type="taxonomic scope" value="Eukaryota"/>
</dbReference>
<dbReference type="InterPro" id="IPR035994">
    <property type="entry name" value="Nucleoside_phosphorylase_sf"/>
</dbReference>
<reference evidence="5" key="1">
    <citation type="journal article" date="2010" name="Nature">
        <title>The Amphimedon queenslandica genome and the evolution of animal complexity.</title>
        <authorList>
            <person name="Srivastava M."/>
            <person name="Simakov O."/>
            <person name="Chapman J."/>
            <person name="Fahey B."/>
            <person name="Gauthier M.E."/>
            <person name="Mitros T."/>
            <person name="Richards G.S."/>
            <person name="Conaco C."/>
            <person name="Dacre M."/>
            <person name="Hellsten U."/>
            <person name="Larroux C."/>
            <person name="Putnam N.H."/>
            <person name="Stanke M."/>
            <person name="Adamska M."/>
            <person name="Darling A."/>
            <person name="Degnan S.M."/>
            <person name="Oakley T.H."/>
            <person name="Plachetzki D.C."/>
            <person name="Zhai Y."/>
            <person name="Adamski M."/>
            <person name="Calcino A."/>
            <person name="Cummins S.F."/>
            <person name="Goodstein D.M."/>
            <person name="Harris C."/>
            <person name="Jackson D.J."/>
            <person name="Leys S.P."/>
            <person name="Shu S."/>
            <person name="Woodcroft B.J."/>
            <person name="Vervoort M."/>
            <person name="Kosik K.S."/>
            <person name="Manning G."/>
            <person name="Degnan B.M."/>
            <person name="Rokhsar D.S."/>
        </authorList>
    </citation>
    <scope>NUCLEOTIDE SEQUENCE [LARGE SCALE GENOMIC DNA]</scope>
</reference>
<evidence type="ECO:0000259" key="3">
    <source>
        <dbReference type="Pfam" id="PF01048"/>
    </source>
</evidence>
<dbReference type="Gene3D" id="3.40.50.1580">
    <property type="entry name" value="Nucleoside phosphorylase domain"/>
    <property type="match status" value="1"/>
</dbReference>
<dbReference type="NCBIfam" id="TIGR01719">
    <property type="entry name" value="euk_UDPppase"/>
    <property type="match status" value="1"/>
</dbReference>
<dbReference type="InterPro" id="IPR010059">
    <property type="entry name" value="Uridine_phosphorylase_euk"/>
</dbReference>
<dbReference type="GO" id="GO:0006218">
    <property type="term" value="P:uridine catabolic process"/>
    <property type="evidence" value="ECO:0007669"/>
    <property type="project" value="TreeGrafter"/>
</dbReference>
<dbReference type="SUPFAM" id="SSF53167">
    <property type="entry name" value="Purine and uridine phosphorylases"/>
    <property type="match status" value="1"/>
</dbReference>
<dbReference type="InterPro" id="IPR000845">
    <property type="entry name" value="Nucleoside_phosphorylase_d"/>
</dbReference>
<evidence type="ECO:0000313" key="4">
    <source>
        <dbReference type="EnsemblMetazoa" id="Aqu2.1.21186_001"/>
    </source>
</evidence>
<feature type="binding site" evidence="2">
    <location>
        <position position="70"/>
    </location>
    <ligand>
        <name>phosphate</name>
        <dbReference type="ChEBI" id="CHEBI:43474"/>
    </ligand>
</feature>
<dbReference type="OMA" id="HPNICAG"/>
<dbReference type="PANTHER" id="PTHR43691">
    <property type="entry name" value="URIDINE PHOSPHORYLASE"/>
    <property type="match status" value="1"/>
</dbReference>
<name>A0A1X7U0G6_AMPQE</name>
<feature type="binding site" evidence="2">
    <location>
        <position position="192"/>
    </location>
    <ligand>
        <name>substrate</name>
    </ligand>
</feature>
<proteinExistence type="inferred from homology"/>
<dbReference type="GO" id="GO:0004850">
    <property type="term" value="F:uridine phosphorylase activity"/>
    <property type="evidence" value="ECO:0007669"/>
    <property type="project" value="InterPro"/>
</dbReference>
<keyword evidence="5" id="KW-1185">Reference proteome</keyword>
<evidence type="ECO:0000313" key="5">
    <source>
        <dbReference type="Proteomes" id="UP000007879"/>
    </source>
</evidence>
<comment type="similarity">
    <text evidence="1">Belongs to the PNP/UDP phosphorylase family.</text>
</comment>
<dbReference type="InParanoid" id="A0A1X7U0G6"/>
<protein>
    <recommendedName>
        <fullName evidence="3">Nucleoside phosphorylase domain-containing protein</fullName>
    </recommendedName>
</protein>
<dbReference type="CDD" id="cd17763">
    <property type="entry name" value="UP_hUPP-like"/>
    <property type="match status" value="1"/>
</dbReference>
<evidence type="ECO:0000256" key="2">
    <source>
        <dbReference type="PIRSR" id="PIRSR610059-50"/>
    </source>
</evidence>
<feature type="binding site" evidence="2">
    <location>
        <begin position="114"/>
        <end position="117"/>
    </location>
    <ligand>
        <name>phosphate</name>
        <dbReference type="ChEBI" id="CHEBI:43474"/>
    </ligand>
</feature>
<reference evidence="4" key="2">
    <citation type="submission" date="2017-05" db="UniProtKB">
        <authorList>
            <consortium name="EnsemblMetazoa"/>
        </authorList>
    </citation>
    <scope>IDENTIFICATION</scope>
</reference>
<organism evidence="4">
    <name type="scientific">Amphimedon queenslandica</name>
    <name type="common">Sponge</name>
    <dbReference type="NCBI Taxonomy" id="400682"/>
    <lineage>
        <taxon>Eukaryota</taxon>
        <taxon>Metazoa</taxon>
        <taxon>Porifera</taxon>
        <taxon>Demospongiae</taxon>
        <taxon>Heteroscleromorpha</taxon>
        <taxon>Haplosclerida</taxon>
        <taxon>Niphatidae</taxon>
        <taxon>Amphimedon</taxon>
    </lineage>
</organism>
<feature type="domain" description="Nucleoside phosphorylase" evidence="3">
    <location>
        <begin position="31"/>
        <end position="279"/>
    </location>
</feature>
<dbReference type="STRING" id="400682.A0A1X7U0G6"/>
<dbReference type="OrthoDB" id="204058at2759"/>
<dbReference type="AlphaFoldDB" id="A0A1X7U0G6"/>
<dbReference type="Pfam" id="PF01048">
    <property type="entry name" value="PNP_UDP_1"/>
    <property type="match status" value="1"/>
</dbReference>
<dbReference type="PANTHER" id="PTHR43691:SF11">
    <property type="entry name" value="FI09636P-RELATED"/>
    <property type="match status" value="1"/>
</dbReference>
<dbReference type="KEGG" id="aqu:100634659"/>
<evidence type="ECO:0000256" key="1">
    <source>
        <dbReference type="ARBA" id="ARBA00010456"/>
    </source>
</evidence>
<feature type="binding site" evidence="2">
    <location>
        <position position="194"/>
    </location>
    <ligand>
        <name>substrate</name>
    </ligand>
</feature>
<dbReference type="GO" id="GO:0009166">
    <property type="term" value="P:nucleotide catabolic process"/>
    <property type="evidence" value="ECO:0007669"/>
    <property type="project" value="InterPro"/>
</dbReference>
<dbReference type="GO" id="GO:0005829">
    <property type="term" value="C:cytosol"/>
    <property type="evidence" value="ECO:0007669"/>
    <property type="project" value="TreeGrafter"/>
</dbReference>
<gene>
    <name evidence="4" type="primary">100634659</name>
</gene>
<dbReference type="EnsemblMetazoa" id="Aqu2.1.21186_001">
    <property type="protein sequence ID" value="Aqu2.1.21186_001"/>
    <property type="gene ID" value="Aqu2.1.21186"/>
</dbReference>
<sequence length="286" mass="31590">MNPHLETLPSDFLYHIGYNKEDAKKLFGDVKFVVMGGSSKRMESFAVKIAKAINHPQTEPKDLDMTKTDRFCFYKIGPVISVNHGMGVPSITILLHEIFKLLHYAEAVDPVIIRMGTCGGLGLPAGTLVISDKTVNGYVEEKHETIILGKIVQRPAVMSKPLADEILKAQTDATFITTLGTTMCTDDFYEGQGRIDGACCDYTKEEQIAYLKELHQKGVSNIEMEATALASLCNKAGFKCAIVCVTLLNRLEGDQVDIPPDVYASYQERPQNLVCDYIRGKLAGNY</sequence>